<reference evidence="1 2" key="1">
    <citation type="submission" date="2024-11" db="EMBL/GenBank/DDBJ databases">
        <authorList>
            <person name="Kaparullina E.N."/>
            <person name="Delegan Y.A."/>
            <person name="Doronina N.V."/>
        </authorList>
    </citation>
    <scope>NUCLEOTIDE SEQUENCE [LARGE SCALE GENOMIC DNA]</scope>
    <source>
        <strain evidence="1 2">7sh_L</strain>
    </source>
</reference>
<accession>A0ABW8GS42</accession>
<proteinExistence type="predicted"/>
<dbReference type="Proteomes" id="UP001617669">
    <property type="component" value="Unassembled WGS sequence"/>
</dbReference>
<name>A0ABW8GS42_9PROT</name>
<evidence type="ECO:0000313" key="2">
    <source>
        <dbReference type="Proteomes" id="UP001617669"/>
    </source>
</evidence>
<dbReference type="EMBL" id="JBIWXY010000002">
    <property type="protein sequence ID" value="MFJ5446855.1"/>
    <property type="molecule type" value="Genomic_DNA"/>
</dbReference>
<keyword evidence="2" id="KW-1185">Reference proteome</keyword>
<comment type="caution">
    <text evidence="1">The sequence shown here is derived from an EMBL/GenBank/DDBJ whole genome shotgun (WGS) entry which is preliminary data.</text>
</comment>
<gene>
    <name evidence="1" type="ORF">ACIKP9_11495</name>
</gene>
<evidence type="ECO:0000313" key="1">
    <source>
        <dbReference type="EMBL" id="MFJ5446855.1"/>
    </source>
</evidence>
<evidence type="ECO:0008006" key="3">
    <source>
        <dbReference type="Google" id="ProtNLM"/>
    </source>
</evidence>
<protein>
    <recommendedName>
        <fullName evidence="3">Peptidase C39-like domain-containing protein</fullName>
    </recommendedName>
</protein>
<organism evidence="1 2">
    <name type="scientific">Methylobacillus methanolivorans</name>
    <dbReference type="NCBI Taxonomy" id="1848927"/>
    <lineage>
        <taxon>Bacteria</taxon>
        <taxon>Pseudomonadati</taxon>
        <taxon>Pseudomonadota</taxon>
        <taxon>Betaproteobacteria</taxon>
        <taxon>Nitrosomonadales</taxon>
        <taxon>Methylophilaceae</taxon>
        <taxon>Methylobacillus</taxon>
    </lineage>
</organism>
<dbReference type="RefSeq" id="WP_400882913.1">
    <property type="nucleotide sequence ID" value="NZ_JBIWXY010000002.1"/>
</dbReference>
<sequence>MKTPFRHQVTELDCTPTSIINALSYLFERKEIPPAVIQRIYLYCLDCISPGNEHGYGTSYESAKLIAHWLSEFSSNQYKQFHIDAQYLEQDQAHLGPRNKLTKCLNQGGVAVIGITLGNDAHDILALEIKDNWLYAFDPYHRTKQANKTGNYEYLLPQSGQSPNLRIHIDWLNTQSNKKNFRLGSKNERFYILLNRIQS</sequence>